<dbReference type="EMBL" id="BSPC01000024">
    <property type="protein sequence ID" value="GLS19713.1"/>
    <property type="molecule type" value="Genomic_DNA"/>
</dbReference>
<proteinExistence type="predicted"/>
<comment type="caution">
    <text evidence="1">The sequence shown here is derived from an EMBL/GenBank/DDBJ whole genome shotgun (WGS) entry which is preliminary data.</text>
</comment>
<gene>
    <name evidence="1" type="ORF">GCM10007874_27300</name>
</gene>
<name>A0ABQ6CH81_9HYPH</name>
<sequence>MPRRAPSIDPSTGETFDRVTKGSFKIKRFKHRASPALPTPACRFTYFPTAPKYSG</sequence>
<keyword evidence="2" id="KW-1185">Reference proteome</keyword>
<evidence type="ECO:0000313" key="1">
    <source>
        <dbReference type="EMBL" id="GLS19713.1"/>
    </source>
</evidence>
<organism evidence="1 2">
    <name type="scientific">Labrys miyagiensis</name>
    <dbReference type="NCBI Taxonomy" id="346912"/>
    <lineage>
        <taxon>Bacteria</taxon>
        <taxon>Pseudomonadati</taxon>
        <taxon>Pseudomonadota</taxon>
        <taxon>Alphaproteobacteria</taxon>
        <taxon>Hyphomicrobiales</taxon>
        <taxon>Xanthobacteraceae</taxon>
        <taxon>Labrys</taxon>
    </lineage>
</organism>
<reference evidence="2" key="1">
    <citation type="journal article" date="2019" name="Int. J. Syst. Evol. Microbiol.">
        <title>The Global Catalogue of Microorganisms (GCM) 10K type strain sequencing project: providing services to taxonomists for standard genome sequencing and annotation.</title>
        <authorList>
            <consortium name="The Broad Institute Genomics Platform"/>
            <consortium name="The Broad Institute Genome Sequencing Center for Infectious Disease"/>
            <person name="Wu L."/>
            <person name="Ma J."/>
        </authorList>
    </citation>
    <scope>NUCLEOTIDE SEQUENCE [LARGE SCALE GENOMIC DNA]</scope>
    <source>
        <strain evidence="2">NBRC 101365</strain>
    </source>
</reference>
<evidence type="ECO:0000313" key="2">
    <source>
        <dbReference type="Proteomes" id="UP001156882"/>
    </source>
</evidence>
<protein>
    <submittedName>
        <fullName evidence="1">Uncharacterized protein</fullName>
    </submittedName>
</protein>
<accession>A0ABQ6CH81</accession>
<dbReference type="Proteomes" id="UP001156882">
    <property type="component" value="Unassembled WGS sequence"/>
</dbReference>